<dbReference type="HOGENOM" id="CLU_2068887_0_0_10"/>
<keyword evidence="3" id="KW-1185">Reference proteome</keyword>
<dbReference type="KEGG" id="cao:Celal_0679"/>
<keyword evidence="1" id="KW-0812">Transmembrane</keyword>
<sequence length="118" mass="13275">MNCIACSTENIPSALFCKNCGAKLVPQKNQNNEDVDKIVNLFMLIIGSGLVVSLFYFFINLIEYIDVYSIRPLRIITNLVVPVVTLVAAIVMPHQKAKVFLFVAFALEFVIFIKYSLL</sequence>
<gene>
    <name evidence="2" type="ordered locus">Celal_0679</name>
</gene>
<feature type="transmembrane region" description="Helical" evidence="1">
    <location>
        <begin position="99"/>
        <end position="117"/>
    </location>
</feature>
<feature type="transmembrane region" description="Helical" evidence="1">
    <location>
        <begin position="38"/>
        <end position="59"/>
    </location>
</feature>
<dbReference type="EMBL" id="CP002453">
    <property type="protein sequence ID" value="ADV48018.1"/>
    <property type="molecule type" value="Genomic_DNA"/>
</dbReference>
<evidence type="ECO:0000313" key="2">
    <source>
        <dbReference type="EMBL" id="ADV48018.1"/>
    </source>
</evidence>
<dbReference type="OrthoDB" id="768485at2"/>
<proteinExistence type="predicted"/>
<feature type="transmembrane region" description="Helical" evidence="1">
    <location>
        <begin position="71"/>
        <end position="92"/>
    </location>
</feature>
<keyword evidence="1" id="KW-1133">Transmembrane helix</keyword>
<dbReference type="eggNOG" id="ENOG50311FR">
    <property type="taxonomic scope" value="Bacteria"/>
</dbReference>
<dbReference type="Proteomes" id="UP000008634">
    <property type="component" value="Chromosome"/>
</dbReference>
<name>E6XDA5_CELAD</name>
<reference evidence="2 3" key="1">
    <citation type="journal article" date="2010" name="Stand. Genomic Sci.">
        <title>Complete genome sequence of Cellulophaga algicola type strain (IC166).</title>
        <authorList>
            <person name="Abt B."/>
            <person name="Lu M."/>
            <person name="Misra M."/>
            <person name="Han C."/>
            <person name="Nolan M."/>
            <person name="Lucas S."/>
            <person name="Hammon N."/>
            <person name="Deshpande S."/>
            <person name="Cheng J.F."/>
            <person name="Tapia R."/>
            <person name="Goodwin L."/>
            <person name="Pitluck S."/>
            <person name="Liolios K."/>
            <person name="Pagani I."/>
            <person name="Ivanova N."/>
            <person name="Mavromatis K."/>
            <person name="Ovchinikova G."/>
            <person name="Pati A."/>
            <person name="Chen A."/>
            <person name="Palaniappan K."/>
            <person name="Land M."/>
            <person name="Hauser L."/>
            <person name="Chang Y.J."/>
            <person name="Jeffries C.D."/>
            <person name="Detter J.C."/>
            <person name="Brambilla E."/>
            <person name="Rohde M."/>
            <person name="Tindall B.J."/>
            <person name="Goker M."/>
            <person name="Woyke T."/>
            <person name="Bristow J."/>
            <person name="Eisen J.A."/>
            <person name="Markowitz V."/>
            <person name="Hugenholtz P."/>
            <person name="Kyrpides N.C."/>
            <person name="Klenk H.P."/>
            <person name="Lapidus A."/>
        </authorList>
    </citation>
    <scope>NUCLEOTIDE SEQUENCE [LARGE SCALE GENOMIC DNA]</scope>
    <source>
        <strain evidence="3">DSM 14237 / IC166 / ACAM 630</strain>
    </source>
</reference>
<organism evidence="2 3">
    <name type="scientific">Cellulophaga algicola (strain DSM 14237 / IC166 / ACAM 630)</name>
    <dbReference type="NCBI Taxonomy" id="688270"/>
    <lineage>
        <taxon>Bacteria</taxon>
        <taxon>Pseudomonadati</taxon>
        <taxon>Bacteroidota</taxon>
        <taxon>Flavobacteriia</taxon>
        <taxon>Flavobacteriales</taxon>
        <taxon>Flavobacteriaceae</taxon>
        <taxon>Cellulophaga</taxon>
    </lineage>
</organism>
<dbReference type="AlphaFoldDB" id="E6XDA5"/>
<dbReference type="STRING" id="688270.Celal_0679"/>
<evidence type="ECO:0000313" key="3">
    <source>
        <dbReference type="Proteomes" id="UP000008634"/>
    </source>
</evidence>
<evidence type="ECO:0008006" key="4">
    <source>
        <dbReference type="Google" id="ProtNLM"/>
    </source>
</evidence>
<keyword evidence="1" id="KW-0472">Membrane</keyword>
<protein>
    <recommendedName>
        <fullName evidence="4">Zinc-ribbon domain-containing protein</fullName>
    </recommendedName>
</protein>
<dbReference type="RefSeq" id="WP_013549508.1">
    <property type="nucleotide sequence ID" value="NC_014934.1"/>
</dbReference>
<evidence type="ECO:0000256" key="1">
    <source>
        <dbReference type="SAM" id="Phobius"/>
    </source>
</evidence>
<accession>E6XDA5</accession>